<dbReference type="GO" id="GO:0009432">
    <property type="term" value="P:SOS response"/>
    <property type="evidence" value="ECO:0007669"/>
    <property type="project" value="UniProtKB-KW"/>
</dbReference>
<protein>
    <submittedName>
        <fullName evidence="9">Translesion error-prone DNA polymerase V autoproteolytic subunit</fullName>
    </submittedName>
</protein>
<evidence type="ECO:0000256" key="2">
    <source>
        <dbReference type="ARBA" id="ARBA00022763"/>
    </source>
</evidence>
<dbReference type="AlphaFoldDB" id="A0A433KZ63"/>
<comment type="caution">
    <text evidence="9">The sequence shown here is derived from an EMBL/GenBank/DDBJ whole genome shotgun (WGS) entry which is preliminary data.</text>
</comment>
<evidence type="ECO:0000256" key="4">
    <source>
        <dbReference type="ARBA" id="ARBA00022813"/>
    </source>
</evidence>
<dbReference type="CDD" id="cd06529">
    <property type="entry name" value="S24_LexA-like"/>
    <property type="match status" value="1"/>
</dbReference>
<dbReference type="EMBL" id="RZHG01000002">
    <property type="protein sequence ID" value="RUR34844.1"/>
    <property type="molecule type" value="Genomic_DNA"/>
</dbReference>
<proteinExistence type="inferred from homology"/>
<dbReference type="InterPro" id="IPR039418">
    <property type="entry name" value="LexA-like"/>
</dbReference>
<dbReference type="PANTHER" id="PTHR33516:SF2">
    <property type="entry name" value="LEXA REPRESSOR-RELATED"/>
    <property type="match status" value="1"/>
</dbReference>
<dbReference type="Gene3D" id="2.10.109.10">
    <property type="entry name" value="Umud Fragment, subunit A"/>
    <property type="match status" value="1"/>
</dbReference>
<evidence type="ECO:0000256" key="6">
    <source>
        <dbReference type="ARBA" id="ARBA00023236"/>
    </source>
</evidence>
<dbReference type="NCBIfam" id="NF007621">
    <property type="entry name" value="PRK10276.1"/>
    <property type="match status" value="1"/>
</dbReference>
<keyword evidence="5" id="KW-0234">DNA repair</keyword>
<evidence type="ECO:0000256" key="3">
    <source>
        <dbReference type="ARBA" id="ARBA00022801"/>
    </source>
</evidence>
<evidence type="ECO:0000256" key="1">
    <source>
        <dbReference type="ARBA" id="ARBA00007484"/>
    </source>
</evidence>
<dbReference type="GO" id="GO:0006281">
    <property type="term" value="P:DNA repair"/>
    <property type="evidence" value="ECO:0007669"/>
    <property type="project" value="UniProtKB-KW"/>
</dbReference>
<keyword evidence="2" id="KW-0227">DNA damage</keyword>
<keyword evidence="6" id="KW-0742">SOS response</keyword>
<comment type="similarity">
    <text evidence="1 7">Belongs to the peptidase S24 family.</text>
</comment>
<keyword evidence="10" id="KW-1185">Reference proteome</keyword>
<sequence length="147" mass="15934">MHLTVLGRVDTIAPPVGIPLVGGFVRAGFPSPADDYIEADLDLVAHLIQHPSATFYLRAKGTSMIDDGIHDGDLLIVDRSLTARRGHVVIMCVDGDLTCKRLSKIGDRYYLTTTNPNFKPIPLSGHDCHAWGVVTHNIHVLAPGFSV</sequence>
<reference evidence="9 10" key="1">
    <citation type="submission" date="2018-12" db="EMBL/GenBank/DDBJ databases">
        <title>three novel Halomonas strain isolated from plants.</title>
        <authorList>
            <person name="Sun C."/>
        </authorList>
    </citation>
    <scope>NUCLEOTIDE SEQUENCE [LARGE SCALE GENOMIC DNA]</scope>
    <source>
        <strain evidence="9 10">DSM 19434</strain>
    </source>
</reference>
<keyword evidence="4 7" id="KW-0068">Autocatalytic cleavage</keyword>
<evidence type="ECO:0000313" key="9">
    <source>
        <dbReference type="EMBL" id="RUR34844.1"/>
    </source>
</evidence>
<dbReference type="InterPro" id="IPR015927">
    <property type="entry name" value="Peptidase_S24_S26A/B/C"/>
</dbReference>
<evidence type="ECO:0000256" key="5">
    <source>
        <dbReference type="ARBA" id="ARBA00023204"/>
    </source>
</evidence>
<dbReference type="PANTHER" id="PTHR33516">
    <property type="entry name" value="LEXA REPRESSOR"/>
    <property type="match status" value="1"/>
</dbReference>
<dbReference type="GO" id="GO:0003677">
    <property type="term" value="F:DNA binding"/>
    <property type="evidence" value="ECO:0007669"/>
    <property type="project" value="InterPro"/>
</dbReference>
<evidence type="ECO:0000256" key="7">
    <source>
        <dbReference type="RuleBase" id="RU003991"/>
    </source>
</evidence>
<evidence type="ECO:0000259" key="8">
    <source>
        <dbReference type="Pfam" id="PF00717"/>
    </source>
</evidence>
<feature type="domain" description="Peptidase S24/S26A/S26B/S26C" evidence="8">
    <location>
        <begin position="19"/>
        <end position="134"/>
    </location>
</feature>
<dbReference type="Proteomes" id="UP000287336">
    <property type="component" value="Unassembled WGS sequence"/>
</dbReference>
<dbReference type="SUPFAM" id="SSF51306">
    <property type="entry name" value="LexA/Signal peptidase"/>
    <property type="match status" value="1"/>
</dbReference>
<evidence type="ECO:0000313" key="10">
    <source>
        <dbReference type="Proteomes" id="UP000287336"/>
    </source>
</evidence>
<dbReference type="PRINTS" id="PR00726">
    <property type="entry name" value="LEXASERPTASE"/>
</dbReference>
<dbReference type="InterPro" id="IPR036286">
    <property type="entry name" value="LexA/Signal_pep-like_sf"/>
</dbReference>
<dbReference type="GO" id="GO:0016787">
    <property type="term" value="F:hydrolase activity"/>
    <property type="evidence" value="ECO:0007669"/>
    <property type="project" value="UniProtKB-KW"/>
</dbReference>
<organism evidence="9 10">
    <name type="scientific">Vreelandella andesensis</name>
    <dbReference type="NCBI Taxonomy" id="447567"/>
    <lineage>
        <taxon>Bacteria</taxon>
        <taxon>Pseudomonadati</taxon>
        <taxon>Pseudomonadota</taxon>
        <taxon>Gammaproteobacteria</taxon>
        <taxon>Oceanospirillales</taxon>
        <taxon>Halomonadaceae</taxon>
        <taxon>Vreelandella</taxon>
    </lineage>
</organism>
<keyword evidence="3 7" id="KW-0378">Hydrolase</keyword>
<name>A0A433KZ63_9GAMM</name>
<dbReference type="InterPro" id="IPR050077">
    <property type="entry name" value="LexA_repressor"/>
</dbReference>
<gene>
    <name evidence="9" type="ORF">ELY33_00910</name>
</gene>
<dbReference type="InterPro" id="IPR006197">
    <property type="entry name" value="Peptidase_S24_LexA"/>
</dbReference>
<dbReference type="GO" id="GO:0006355">
    <property type="term" value="P:regulation of DNA-templated transcription"/>
    <property type="evidence" value="ECO:0007669"/>
    <property type="project" value="InterPro"/>
</dbReference>
<dbReference type="Pfam" id="PF00717">
    <property type="entry name" value="Peptidase_S24"/>
    <property type="match status" value="1"/>
</dbReference>
<dbReference type="OrthoDB" id="9787787at2"/>
<accession>A0A433KZ63</accession>